<dbReference type="PROSITE" id="PS51272">
    <property type="entry name" value="SLH"/>
    <property type="match status" value="3"/>
</dbReference>
<feature type="compositionally biased region" description="Acidic residues" evidence="2">
    <location>
        <begin position="1273"/>
        <end position="1282"/>
    </location>
</feature>
<dbReference type="Gene3D" id="2.160.20.10">
    <property type="entry name" value="Single-stranded right-handed beta-helix, Pectin lyase-like"/>
    <property type="match status" value="2"/>
</dbReference>
<dbReference type="Pfam" id="PF00395">
    <property type="entry name" value="SLH"/>
    <property type="match status" value="3"/>
</dbReference>
<dbReference type="SMART" id="SM00710">
    <property type="entry name" value="PbH1"/>
    <property type="match status" value="6"/>
</dbReference>
<feature type="signal peptide" evidence="3">
    <location>
        <begin position="1"/>
        <end position="28"/>
    </location>
</feature>
<organism evidence="5 6">
    <name type="scientific">Paenibacillus chungangensis</name>
    <dbReference type="NCBI Taxonomy" id="696535"/>
    <lineage>
        <taxon>Bacteria</taxon>
        <taxon>Bacillati</taxon>
        <taxon>Bacillota</taxon>
        <taxon>Bacilli</taxon>
        <taxon>Bacillales</taxon>
        <taxon>Paenibacillaceae</taxon>
        <taxon>Paenibacillus</taxon>
    </lineage>
</organism>
<dbReference type="InterPro" id="IPR048482">
    <property type="entry name" value="GH141_ins"/>
</dbReference>
<evidence type="ECO:0000256" key="1">
    <source>
        <dbReference type="ARBA" id="ARBA00022729"/>
    </source>
</evidence>
<dbReference type="PANTHER" id="PTHR36453">
    <property type="entry name" value="SECRETED PROTEIN-RELATED"/>
    <property type="match status" value="1"/>
</dbReference>
<feature type="domain" description="SLH" evidence="4">
    <location>
        <begin position="1425"/>
        <end position="1488"/>
    </location>
</feature>
<dbReference type="Pfam" id="PF25275">
    <property type="entry name" value="Golvesin_C"/>
    <property type="match status" value="3"/>
</dbReference>
<dbReference type="RefSeq" id="WP_377568623.1">
    <property type="nucleotide sequence ID" value="NZ_JBHTJZ010000072.1"/>
</dbReference>
<evidence type="ECO:0000313" key="6">
    <source>
        <dbReference type="Proteomes" id="UP001596989"/>
    </source>
</evidence>
<dbReference type="SUPFAM" id="SSF51126">
    <property type="entry name" value="Pectin lyase-like"/>
    <property type="match status" value="1"/>
</dbReference>
<dbReference type="PANTHER" id="PTHR36453:SF1">
    <property type="entry name" value="RIGHT HANDED BETA HELIX DOMAIN-CONTAINING PROTEIN"/>
    <property type="match status" value="1"/>
</dbReference>
<dbReference type="InterPro" id="IPR006626">
    <property type="entry name" value="PbH1"/>
</dbReference>
<dbReference type="InterPro" id="IPR001119">
    <property type="entry name" value="SLH_dom"/>
</dbReference>
<comment type="caution">
    <text evidence="5">The sequence shown here is derived from an EMBL/GenBank/DDBJ whole genome shotgun (WGS) entry which is preliminary data.</text>
</comment>
<proteinExistence type="predicted"/>
<name>A0ABW3HXJ2_9BACL</name>
<feature type="domain" description="SLH" evidence="4">
    <location>
        <begin position="1301"/>
        <end position="1364"/>
    </location>
</feature>
<sequence length="1488" mass="160927">MDKKMRTSISIVLAFLLIAQAISLKAHAEQGIAEAATIIIDYGASAYSETGVWADSGLPGHDGAPSRYAYTAGDTARWTPDLTEGVYRVSVYKIVDAASGDPAAAIEVIHAGGTDSVTIDHTIGTPGWQELGTYSFLGGTGGYVAYTLITDGLYGRTDAVKFERINIPIIVDNGDPGYTEFGTWSDSSLPGYNNSGTRYSGSPDAYAQWTPTLANAGTYRVSIYKPVHANSDPAAQVDVVGAFGTTTFNLDYTSEPSGWVSLGEHYFAGGSSGYVRNTLASAGTAVRADAVKFERVEAAPTAMLDDSLNPDEAAVNAPITVSFSTYMDTGTLTAQHFELKRVDDESAVELAAEVKDAGRKVMLHPYTSLSYDTAYTLTIGPEVKDLAGTSLTGVTEWTLHTEQQDVTPPSVSISVPLMNVLETVSSPLIVSFNEPMNLETLTSDNMMLQETATGNAVPYEGSVGSDHMSYRLQPSAHLNYDTAYKLTMKAGLTDRAGNPLPEAIFHFTTAPASNAVNELYVSPSGDDANPGTLAAPFATIDRARQEVRQLNGNMQDDITVHIADGTYPISETLQFGTPDSGSNGYVVTYKAEEGAAPVITGGVPLTGWQQAGAGPLWKADAGDMSFRQLYVNGERAQRAASAETYDAIRMNDEENGFIIDDSVIGQWGNADSIEFVWNKSWRHHRLIVDTISAGSQQGEWNVIFKQPYFDWARTSGFLTFGPDATDFYIENALELLDTPGEWYLDESSGEVYYYPLPDEDMSAAEAIAPQLETLLEFRGTLGQPVHHLAFHGLTFRHGSWMRPSEQGLSAIQGDIIASGVNQTGGSHQGEKVIGNVLVHAGENITLERNRWEHMGAAGLVLENGATDNQIIGNIFTDISASGIIIGDMKDAYPEDPRQVNSGNKVENNVIYDIGTEYWNSIGIFALYVDHTEILHNEMYDFPYSGISLGWGWGAHQESGILKNNRVEGNHIHHGMYGLNDGGAVYLLGKQPGTTIARNLVHDNHNLYGGIYLDTGSEQLTVTENMTYSVPLGIISPYLLHHDSDPNLDPNNAFSNNYFGVRPDEAEYPAEIAAEAGLEPAYHDLLVGLPAPEVPSVTIPDDDEMSVIVAIGQSGYTEEGEWATSGILGYDEQSLTRYSVSLDASVTFRPELQSGVYRVYLYKLVHPSSDPNAKVEVVSAGGTTESAVDQTTGEAGWVDLGEHTFNAGTAGYVKLSRMTSPEDNSFGYLRASAVKFEKISDISPPTEPEQPTNPEQPTEPEQPTSEQPTSEQPEASETEEDTDNGSGFEADSESESSGEDHAICASQADACGGWAEQHVVKLMKAGWMKGFPDGTVKPDKRMTRAEMATLLVRALNLSPMEESRFSDVNDHWAKESIEAAAAHDIMHGVAEDQFHPDEMLTREQLAVLVVRAFKLVKYADALDTATVSFLDSDNVSPWASDAIALLYRLDIVSGYPDGTFKPKRGASRAEVAYLLSKIIELIPGEEKGT</sequence>
<feature type="chain" id="PRO_5046400592" evidence="3">
    <location>
        <begin position="29"/>
        <end position="1488"/>
    </location>
</feature>
<keyword evidence="6" id="KW-1185">Reference proteome</keyword>
<dbReference type="InterPro" id="IPR011050">
    <property type="entry name" value="Pectin_lyase_fold/virulence"/>
</dbReference>
<dbReference type="InterPro" id="IPR039448">
    <property type="entry name" value="Beta_helix"/>
</dbReference>
<gene>
    <name evidence="5" type="ORF">ACFQ2I_23085</name>
</gene>
<evidence type="ECO:0000256" key="2">
    <source>
        <dbReference type="SAM" id="MobiDB-lite"/>
    </source>
</evidence>
<evidence type="ECO:0000256" key="3">
    <source>
        <dbReference type="SAM" id="SignalP"/>
    </source>
</evidence>
<feature type="compositionally biased region" description="Low complexity" evidence="2">
    <location>
        <begin position="1248"/>
        <end position="1272"/>
    </location>
</feature>
<dbReference type="Pfam" id="PF21231">
    <property type="entry name" value="GH141_M"/>
    <property type="match status" value="1"/>
</dbReference>
<feature type="domain" description="SLH" evidence="4">
    <location>
        <begin position="1365"/>
        <end position="1422"/>
    </location>
</feature>
<feature type="region of interest" description="Disordered" evidence="2">
    <location>
        <begin position="1240"/>
        <end position="1300"/>
    </location>
</feature>
<dbReference type="InterPro" id="IPR014755">
    <property type="entry name" value="Cu-Rt/internalin_Ig-like"/>
</dbReference>
<reference evidence="6" key="1">
    <citation type="journal article" date="2019" name="Int. J. Syst. Evol. Microbiol.">
        <title>The Global Catalogue of Microorganisms (GCM) 10K type strain sequencing project: providing services to taxonomists for standard genome sequencing and annotation.</title>
        <authorList>
            <consortium name="The Broad Institute Genomics Platform"/>
            <consortium name="The Broad Institute Genome Sequencing Center for Infectious Disease"/>
            <person name="Wu L."/>
            <person name="Ma J."/>
        </authorList>
    </citation>
    <scope>NUCLEOTIDE SEQUENCE [LARGE SCALE GENOMIC DNA]</scope>
    <source>
        <strain evidence="6">CCUG 59129</strain>
    </source>
</reference>
<dbReference type="InterPro" id="IPR033803">
    <property type="entry name" value="CBD-like_Golvesin-Xly"/>
</dbReference>
<evidence type="ECO:0000259" key="4">
    <source>
        <dbReference type="PROSITE" id="PS51272"/>
    </source>
</evidence>
<protein>
    <submittedName>
        <fullName evidence="5">S-layer homology domain-containing protein</fullName>
    </submittedName>
</protein>
<dbReference type="InterPro" id="IPR012334">
    <property type="entry name" value="Pectin_lyas_fold"/>
</dbReference>
<accession>A0ABW3HXJ2</accession>
<dbReference type="EMBL" id="JBHTJZ010000072">
    <property type="protein sequence ID" value="MFD0962229.1"/>
    <property type="molecule type" value="Genomic_DNA"/>
</dbReference>
<keyword evidence="1 3" id="KW-0732">Signal</keyword>
<dbReference type="Proteomes" id="UP001596989">
    <property type="component" value="Unassembled WGS sequence"/>
</dbReference>
<dbReference type="Pfam" id="PF13205">
    <property type="entry name" value="Big_5"/>
    <property type="match status" value="2"/>
</dbReference>
<evidence type="ECO:0000313" key="5">
    <source>
        <dbReference type="EMBL" id="MFD0962229.1"/>
    </source>
</evidence>
<dbReference type="InterPro" id="IPR032812">
    <property type="entry name" value="SbsA_Ig"/>
</dbReference>
<dbReference type="Gene3D" id="2.60.40.1220">
    <property type="match status" value="2"/>
</dbReference>
<dbReference type="Pfam" id="PF13229">
    <property type="entry name" value="Beta_helix"/>
    <property type="match status" value="1"/>
</dbReference>